<dbReference type="Pfam" id="PF04453">
    <property type="entry name" value="LptD"/>
    <property type="match status" value="1"/>
</dbReference>
<dbReference type="GO" id="GO:1990351">
    <property type="term" value="C:transporter complex"/>
    <property type="evidence" value="ECO:0007669"/>
    <property type="project" value="TreeGrafter"/>
</dbReference>
<organism evidence="5 6">
    <name type="scientific">Nitrosomonas marina</name>
    <dbReference type="NCBI Taxonomy" id="917"/>
    <lineage>
        <taxon>Bacteria</taxon>
        <taxon>Pseudomonadati</taxon>
        <taxon>Pseudomonadota</taxon>
        <taxon>Betaproteobacteria</taxon>
        <taxon>Nitrosomonadales</taxon>
        <taxon>Nitrosomonadaceae</taxon>
        <taxon>Nitrosomonas</taxon>
    </lineage>
</organism>
<dbReference type="EMBL" id="FOCP01000004">
    <property type="protein sequence ID" value="SEM91272.1"/>
    <property type="molecule type" value="Genomic_DNA"/>
</dbReference>
<comment type="subunit">
    <text evidence="1">Component of the lipopolysaccharide transport and assembly complex. Interacts with LptE and LptA.</text>
</comment>
<feature type="domain" description="LPS-assembly protein LptD central" evidence="4">
    <location>
        <begin position="195"/>
        <end position="276"/>
    </location>
</feature>
<comment type="similarity">
    <text evidence="1">Belongs to the LptD family.</text>
</comment>
<dbReference type="PANTHER" id="PTHR30189">
    <property type="entry name" value="LPS-ASSEMBLY PROTEIN"/>
    <property type="match status" value="1"/>
</dbReference>
<evidence type="ECO:0000256" key="2">
    <source>
        <dbReference type="SAM" id="MobiDB-lite"/>
    </source>
</evidence>
<dbReference type="Pfam" id="PF19838">
    <property type="entry name" value="LptD_2"/>
    <property type="match status" value="1"/>
</dbReference>
<feature type="signal peptide" evidence="1">
    <location>
        <begin position="1"/>
        <end position="27"/>
    </location>
</feature>
<evidence type="ECO:0000259" key="3">
    <source>
        <dbReference type="Pfam" id="PF04453"/>
    </source>
</evidence>
<evidence type="ECO:0000313" key="6">
    <source>
        <dbReference type="Proteomes" id="UP000199459"/>
    </source>
</evidence>
<evidence type="ECO:0000256" key="1">
    <source>
        <dbReference type="HAMAP-Rule" id="MF_01411"/>
    </source>
</evidence>
<comment type="function">
    <text evidence="1">Together with LptE, is involved in the assembly of lipopolysaccharide (LPS) at the surface of the outer membrane.</text>
</comment>
<dbReference type="GO" id="GO:0015920">
    <property type="term" value="P:lipopolysaccharide transport"/>
    <property type="evidence" value="ECO:0007669"/>
    <property type="project" value="InterPro"/>
</dbReference>
<evidence type="ECO:0000313" key="5">
    <source>
        <dbReference type="EMBL" id="SEM91272.1"/>
    </source>
</evidence>
<feature type="chain" id="PRO_5011800640" description="LPS-assembly protein LptD" evidence="1">
    <location>
        <begin position="28"/>
        <end position="765"/>
    </location>
</feature>
<keyword evidence="1" id="KW-0732">Signal</keyword>
<reference evidence="5 6" key="1">
    <citation type="submission" date="2016-10" db="EMBL/GenBank/DDBJ databases">
        <authorList>
            <person name="de Groot N.N."/>
        </authorList>
    </citation>
    <scope>NUCLEOTIDE SEQUENCE [LARGE SCALE GENOMIC DNA]</scope>
    <source>
        <strain evidence="5 6">Nm22</strain>
    </source>
</reference>
<dbReference type="GO" id="GO:0043165">
    <property type="term" value="P:Gram-negative-bacterium-type cell outer membrane assembly"/>
    <property type="evidence" value="ECO:0007669"/>
    <property type="project" value="UniProtKB-UniRule"/>
</dbReference>
<dbReference type="HAMAP" id="MF_01411">
    <property type="entry name" value="LPS_assembly_LptD"/>
    <property type="match status" value="1"/>
</dbReference>
<comment type="subcellular location">
    <subcellularLocation>
        <location evidence="1">Cell outer membrane</location>
    </subcellularLocation>
</comment>
<protein>
    <recommendedName>
        <fullName evidence="1">LPS-assembly protein LptD</fullName>
    </recommendedName>
</protein>
<feature type="domain" description="LptD C-terminal" evidence="3">
    <location>
        <begin position="297"/>
        <end position="685"/>
    </location>
</feature>
<dbReference type="RefSeq" id="WP_090628324.1">
    <property type="nucleotide sequence ID" value="NZ_FOCP01000004.1"/>
</dbReference>
<keyword evidence="1" id="KW-0472">Membrane</keyword>
<evidence type="ECO:0000259" key="4">
    <source>
        <dbReference type="Pfam" id="PF19838"/>
    </source>
</evidence>
<feature type="region of interest" description="Disordered" evidence="2">
    <location>
        <begin position="36"/>
        <end position="55"/>
    </location>
</feature>
<name>A0A1H8C8I3_9PROT</name>
<dbReference type="InterPro" id="IPR020889">
    <property type="entry name" value="LipoPS_assembly_LptD"/>
</dbReference>
<dbReference type="PANTHER" id="PTHR30189:SF1">
    <property type="entry name" value="LPS-ASSEMBLY PROTEIN LPTD"/>
    <property type="match status" value="1"/>
</dbReference>
<dbReference type="Gene3D" id="2.60.450.10">
    <property type="entry name" value="Lipopolysaccharide (LPS) transport protein A like domain"/>
    <property type="match status" value="1"/>
</dbReference>
<dbReference type="OrthoDB" id="9760225at2"/>
<keyword evidence="1" id="KW-0998">Cell outer membrane</keyword>
<dbReference type="GO" id="GO:0009279">
    <property type="term" value="C:cell outer membrane"/>
    <property type="evidence" value="ECO:0007669"/>
    <property type="project" value="UniProtKB-SubCell"/>
</dbReference>
<proteinExistence type="inferred from homology"/>
<dbReference type="InterPro" id="IPR050218">
    <property type="entry name" value="LptD"/>
</dbReference>
<dbReference type="Proteomes" id="UP000199459">
    <property type="component" value="Unassembled WGS sequence"/>
</dbReference>
<dbReference type="STRING" id="917.SAMN05216326_102132"/>
<comment type="caution">
    <text evidence="1">Lacks conserved residue(s) required for the propagation of feature annotation.</text>
</comment>
<gene>
    <name evidence="1" type="primary">lptD</name>
    <name evidence="5" type="ORF">SAMN05216325_10464</name>
</gene>
<dbReference type="InterPro" id="IPR045659">
    <property type="entry name" value="LptD_2"/>
</dbReference>
<sequence precursor="true">MKKEKKHAIRSILYLVFSCCLSSALLAEDTIVKPRQKPASSATVPAGNDTAAKTGPDTVTIKADRVEGIYEQEMEAIGNATLCHADMTLTADRMKYFPQSKDAEVTGNLHLDRKNDFIEGDYLKLNLDTQVGFLTEPRYTMKEGDGRGTGERLFFEGKNQYRLKKGEYTTCPVDDEDWYIRASDLKIDSEKEVGVARNVSVVFKGVPILYTPWLDFSYTGQRKSGFLAPVVGHTKRSGADLAIPYYFNIAPNMDATIAPRVMSERGFMLSNEARYIGHGVHGRVQADVLPDDFDTHKTRYGISFQHGQYLGHGWRGQLDYNRVSDDRFLRDLSNNLSQTSRTNLLQQAGLFYHGDLGLDGTVSFSAIAQRFQTLQDPFLPQNSNLLIISPYKRLPQLTMNAIKRNVAGMDFGLNATWTNFAHSSADRTEGRRLTLYPTVSVPFRNSYGFITPKFGLHYTQYALSENVGTVGSNTDRVIPIVSLDSGVIFDRNVSIGGNNYIQTLEPRAFYVYAPFKDQSFLPNFDSAESDFSFAQMLTENRFSGHDRINDANQITLALTSRLLEPSTGIERLRAAVGQQFRFIDRRVILDSSQVTSRRADFIAALAGRITREISTDVNIQLDQKSLRTEKIRAGISYRPELGKVINLGYRYTRDVQERLDIPDNQLNTAIKQVDTSIQWPFFSNWHTVARVNYSLRDDRLLAGLAGFEYISCCYKFRVVVQKLTTTTSRSTTAVFVQLELNGLMNIGSNPLRVLEQSIPGYASIY</sequence>
<dbReference type="AlphaFoldDB" id="A0A1H8C8I3"/>
<accession>A0A1H8C8I3</accession>
<dbReference type="InterPro" id="IPR007543">
    <property type="entry name" value="LptD_C"/>
</dbReference>